<dbReference type="FunCoup" id="A0A6P8RFU9">
    <property type="interactions" value="85"/>
</dbReference>
<keyword evidence="5" id="KW-1185">Reference proteome</keyword>
<sequence>MMPPFFLLFCLYFNPVSAFSQVLGECPSSMWIQFKSSCYILLPLTLKNSYSIDEARDLCKVSGADIISINNEEENIFIRESLTQNWQYADEVLLGIYFDTDDNMYKWYDKSELTFTNWSGEDTSEALLNTCSAIHARSGQWRKMNCEEFTQVGTMCKTTAYSYRQKCLDQKVLIMTLAITIAIIIVIASTVLWFLYKRHSVSSGLLSAQYQPSTLVTPYSDGIGLVDAEEKEFAA</sequence>
<dbReference type="PANTHER" id="PTHR22991">
    <property type="entry name" value="PROTEIN CBG13490"/>
    <property type="match status" value="1"/>
</dbReference>
<dbReference type="GeneID" id="117360589"/>
<keyword evidence="2" id="KW-0812">Transmembrane</keyword>
<dbReference type="InterPro" id="IPR001304">
    <property type="entry name" value="C-type_lectin-like"/>
</dbReference>
<evidence type="ECO:0000256" key="3">
    <source>
        <dbReference type="SAM" id="SignalP"/>
    </source>
</evidence>
<dbReference type="InterPro" id="IPR050976">
    <property type="entry name" value="Snaclec"/>
</dbReference>
<evidence type="ECO:0000256" key="1">
    <source>
        <dbReference type="ARBA" id="ARBA00023157"/>
    </source>
</evidence>
<dbReference type="SUPFAM" id="SSF56436">
    <property type="entry name" value="C-type lectin-like"/>
    <property type="match status" value="1"/>
</dbReference>
<name>A0A6P8RFU9_GEOSA</name>
<feature type="transmembrane region" description="Helical" evidence="2">
    <location>
        <begin position="172"/>
        <end position="196"/>
    </location>
</feature>
<organism evidence="5 6">
    <name type="scientific">Geotrypetes seraphini</name>
    <name type="common">Gaboon caecilian</name>
    <name type="synonym">Caecilia seraphini</name>
    <dbReference type="NCBI Taxonomy" id="260995"/>
    <lineage>
        <taxon>Eukaryota</taxon>
        <taxon>Metazoa</taxon>
        <taxon>Chordata</taxon>
        <taxon>Craniata</taxon>
        <taxon>Vertebrata</taxon>
        <taxon>Euteleostomi</taxon>
        <taxon>Amphibia</taxon>
        <taxon>Gymnophiona</taxon>
        <taxon>Geotrypetes</taxon>
    </lineage>
</organism>
<reference evidence="6" key="1">
    <citation type="submission" date="2025-08" db="UniProtKB">
        <authorList>
            <consortium name="RefSeq"/>
        </authorList>
    </citation>
    <scope>IDENTIFICATION</scope>
</reference>
<proteinExistence type="predicted"/>
<feature type="chain" id="PRO_5028100498" evidence="3">
    <location>
        <begin position="19"/>
        <end position="235"/>
    </location>
</feature>
<dbReference type="CDD" id="cd00037">
    <property type="entry name" value="CLECT"/>
    <property type="match status" value="1"/>
</dbReference>
<feature type="signal peptide" evidence="3">
    <location>
        <begin position="1"/>
        <end position="18"/>
    </location>
</feature>
<feature type="domain" description="C-type lectin" evidence="4">
    <location>
        <begin position="34"/>
        <end position="148"/>
    </location>
</feature>
<evidence type="ECO:0000313" key="5">
    <source>
        <dbReference type="Proteomes" id="UP000515159"/>
    </source>
</evidence>
<keyword evidence="3" id="KW-0732">Signal</keyword>
<evidence type="ECO:0000259" key="4">
    <source>
        <dbReference type="PROSITE" id="PS50041"/>
    </source>
</evidence>
<dbReference type="Pfam" id="PF00059">
    <property type="entry name" value="Lectin_C"/>
    <property type="match status" value="1"/>
</dbReference>
<dbReference type="InterPro" id="IPR016186">
    <property type="entry name" value="C-type_lectin-like/link_sf"/>
</dbReference>
<evidence type="ECO:0000256" key="2">
    <source>
        <dbReference type="SAM" id="Phobius"/>
    </source>
</evidence>
<accession>A0A6P8RFU9</accession>
<keyword evidence="2" id="KW-0472">Membrane</keyword>
<dbReference type="InterPro" id="IPR016187">
    <property type="entry name" value="CTDL_fold"/>
</dbReference>
<dbReference type="PROSITE" id="PS50041">
    <property type="entry name" value="C_TYPE_LECTIN_2"/>
    <property type="match status" value="1"/>
</dbReference>
<dbReference type="KEGG" id="gsh:117360589"/>
<keyword evidence="2" id="KW-1133">Transmembrane helix</keyword>
<dbReference type="CTD" id="9936"/>
<dbReference type="PANTHER" id="PTHR22991:SF40">
    <property type="entry name" value="PROTEIN CBG13490"/>
    <property type="match status" value="1"/>
</dbReference>
<dbReference type="RefSeq" id="XP_033800446.1">
    <property type="nucleotide sequence ID" value="XM_033944555.1"/>
</dbReference>
<keyword evidence="1" id="KW-1015">Disulfide bond</keyword>
<evidence type="ECO:0000313" key="6">
    <source>
        <dbReference type="RefSeq" id="XP_033800446.1"/>
    </source>
</evidence>
<dbReference type="AlphaFoldDB" id="A0A6P8RFU9"/>
<gene>
    <name evidence="6" type="primary">CD302</name>
</gene>
<protein>
    <submittedName>
        <fullName evidence="6">CD302 antigen isoform X1</fullName>
    </submittedName>
</protein>
<dbReference type="SMART" id="SM00034">
    <property type="entry name" value="CLECT"/>
    <property type="match status" value="1"/>
</dbReference>
<dbReference type="InParanoid" id="A0A6P8RFU9"/>
<dbReference type="Gene3D" id="3.10.100.10">
    <property type="entry name" value="Mannose-Binding Protein A, subunit A"/>
    <property type="match status" value="1"/>
</dbReference>
<dbReference type="Proteomes" id="UP000515159">
    <property type="component" value="Chromosome 5"/>
</dbReference>
<dbReference type="OrthoDB" id="9945342at2759"/>